<sequence>MEIKITPEELDRIAGNFIKAAGEAQQQINNLGNDIGNLNGQWSGSTQAKFNANFNEAKQEMNKYIPILQHISDELKKIATNFRNVDNSY</sequence>
<dbReference type="InterPro" id="IPR036689">
    <property type="entry name" value="ESAT-6-like_sf"/>
</dbReference>
<dbReference type="Pfam" id="PF06013">
    <property type="entry name" value="WXG100"/>
    <property type="match status" value="1"/>
</dbReference>
<dbReference type="EMBL" id="JAGDQJ010000040">
    <property type="protein sequence ID" value="MBO1628290.1"/>
    <property type="molecule type" value="Genomic_DNA"/>
</dbReference>
<organism evidence="1 2">
    <name type="scientific">Bacillus arachidis</name>
    <dbReference type="NCBI Taxonomy" id="2819290"/>
    <lineage>
        <taxon>Bacteria</taxon>
        <taxon>Bacillati</taxon>
        <taxon>Bacillota</taxon>
        <taxon>Bacilli</taxon>
        <taxon>Bacillales</taxon>
        <taxon>Bacillaceae</taxon>
        <taxon>Bacillus</taxon>
    </lineage>
</organism>
<dbReference type="Gene3D" id="1.10.287.850">
    <property type="entry name" value="HP0062-like domain"/>
    <property type="match status" value="1"/>
</dbReference>
<evidence type="ECO:0000313" key="1">
    <source>
        <dbReference type="EMBL" id="MBO1628290.1"/>
    </source>
</evidence>
<dbReference type="InterPro" id="IPR010310">
    <property type="entry name" value="T7SS_ESAT-6-like"/>
</dbReference>
<keyword evidence="2" id="KW-1185">Reference proteome</keyword>
<reference evidence="1 2" key="1">
    <citation type="submission" date="2021-03" db="EMBL/GenBank/DDBJ databases">
        <title>Identification of novel Bacillus strains.</title>
        <authorList>
            <person name="Xiao Z."/>
            <person name="Li Y."/>
            <person name="Shen J."/>
        </authorList>
    </citation>
    <scope>NUCLEOTIDE SEQUENCE [LARGE SCALE GENOMIC DNA]</scope>
    <source>
        <strain evidence="1 2">SY8</strain>
    </source>
</reference>
<comment type="caution">
    <text evidence="1">The sequence shown here is derived from an EMBL/GenBank/DDBJ whole genome shotgun (WGS) entry which is preliminary data.</text>
</comment>
<gene>
    <name evidence="1" type="ORF">J4P90_24410</name>
</gene>
<name>A0ABS3P655_9BACI</name>
<dbReference type="Proteomes" id="UP000677611">
    <property type="component" value="Unassembled WGS sequence"/>
</dbReference>
<dbReference type="NCBIfam" id="TIGR03930">
    <property type="entry name" value="WXG100_ESAT6"/>
    <property type="match status" value="1"/>
</dbReference>
<evidence type="ECO:0000313" key="2">
    <source>
        <dbReference type="Proteomes" id="UP000677611"/>
    </source>
</evidence>
<proteinExistence type="predicted"/>
<protein>
    <submittedName>
        <fullName evidence="1">WXG100 family type VII secretion target</fullName>
    </submittedName>
</protein>
<dbReference type="RefSeq" id="WP_026593078.1">
    <property type="nucleotide sequence ID" value="NZ_CP127376.1"/>
</dbReference>
<dbReference type="SUPFAM" id="SSF140453">
    <property type="entry name" value="EsxAB dimer-like"/>
    <property type="match status" value="1"/>
</dbReference>
<accession>A0ABS3P655</accession>